<keyword evidence="7 9" id="KW-0408">Iron</keyword>
<dbReference type="PRINTS" id="PR00363">
    <property type="entry name" value="CYTOCHROMEB5"/>
</dbReference>
<dbReference type="InterPro" id="IPR018506">
    <property type="entry name" value="Cyt_B5_heme-BS"/>
</dbReference>
<accession>A0AAW0Q794</accession>
<evidence type="ECO:0000256" key="6">
    <source>
        <dbReference type="ARBA" id="ARBA00022833"/>
    </source>
</evidence>
<keyword evidence="3" id="KW-0645">Protease</keyword>
<evidence type="ECO:0000256" key="4">
    <source>
        <dbReference type="ARBA" id="ARBA00022723"/>
    </source>
</evidence>
<keyword evidence="9" id="KW-0812">Transmembrane</keyword>
<dbReference type="EMBL" id="JAQQWP010000011">
    <property type="protein sequence ID" value="KAK8095557.1"/>
    <property type="molecule type" value="Genomic_DNA"/>
</dbReference>
<evidence type="ECO:0000256" key="7">
    <source>
        <dbReference type="ARBA" id="ARBA00023004"/>
    </source>
</evidence>
<dbReference type="GO" id="GO:0005743">
    <property type="term" value="C:mitochondrial inner membrane"/>
    <property type="evidence" value="ECO:0007669"/>
    <property type="project" value="TreeGrafter"/>
</dbReference>
<dbReference type="InterPro" id="IPR051156">
    <property type="entry name" value="Mito/Outer_Membr_Metalloprot"/>
</dbReference>
<evidence type="ECO:0000256" key="8">
    <source>
        <dbReference type="ARBA" id="ARBA00023049"/>
    </source>
</evidence>
<reference evidence="11 12" key="1">
    <citation type="submission" date="2023-01" db="EMBL/GenBank/DDBJ databases">
        <title>Analysis of 21 Apiospora genomes using comparative genomics revels a genus with tremendous synthesis potential of carbohydrate active enzymes and secondary metabolites.</title>
        <authorList>
            <person name="Sorensen T."/>
        </authorList>
    </citation>
    <scope>NUCLEOTIDE SEQUENCE [LARGE SCALE GENOMIC DNA]</scope>
    <source>
        <strain evidence="11 12">CBS 117206</strain>
    </source>
</reference>
<comment type="similarity">
    <text evidence="9">Belongs to the cytochrome b5 family.</text>
</comment>
<evidence type="ECO:0000256" key="5">
    <source>
        <dbReference type="ARBA" id="ARBA00022801"/>
    </source>
</evidence>
<dbReference type="CDD" id="cd07331">
    <property type="entry name" value="M48C_Oma1_like"/>
    <property type="match status" value="1"/>
</dbReference>
<dbReference type="InterPro" id="IPR001199">
    <property type="entry name" value="Cyt_B5-like_heme/steroid-bd"/>
</dbReference>
<dbReference type="GO" id="GO:0006515">
    <property type="term" value="P:protein quality control for misfolded or incompletely synthesized proteins"/>
    <property type="evidence" value="ECO:0007669"/>
    <property type="project" value="TreeGrafter"/>
</dbReference>
<dbReference type="GO" id="GO:0020037">
    <property type="term" value="F:heme binding"/>
    <property type="evidence" value="ECO:0007669"/>
    <property type="project" value="UniProtKB-UniRule"/>
</dbReference>
<dbReference type="GO" id="GO:0034982">
    <property type="term" value="P:mitochondrial protein processing"/>
    <property type="evidence" value="ECO:0007669"/>
    <property type="project" value="TreeGrafter"/>
</dbReference>
<dbReference type="SMART" id="SM01117">
    <property type="entry name" value="Cyt-b5"/>
    <property type="match status" value="1"/>
</dbReference>
<dbReference type="Gene3D" id="3.10.120.10">
    <property type="entry name" value="Cytochrome b5-like heme/steroid binding domain"/>
    <property type="match status" value="1"/>
</dbReference>
<keyword evidence="9" id="KW-0472">Membrane</keyword>
<keyword evidence="4 9" id="KW-0479">Metal-binding</keyword>
<feature type="domain" description="Cytochrome b5 heme-binding" evidence="10">
    <location>
        <begin position="360"/>
        <end position="437"/>
    </location>
</feature>
<dbReference type="SUPFAM" id="SSF55856">
    <property type="entry name" value="Cytochrome b5-like heme/steroid binding domain"/>
    <property type="match status" value="1"/>
</dbReference>
<dbReference type="Pfam" id="PF00173">
    <property type="entry name" value="Cyt-b5"/>
    <property type="match status" value="1"/>
</dbReference>
<dbReference type="PROSITE" id="PS50255">
    <property type="entry name" value="CYTOCHROME_B5_2"/>
    <property type="match status" value="1"/>
</dbReference>
<dbReference type="PROSITE" id="PS00191">
    <property type="entry name" value="CYTOCHROME_B5_1"/>
    <property type="match status" value="1"/>
</dbReference>
<evidence type="ECO:0000256" key="2">
    <source>
        <dbReference type="ARBA" id="ARBA00022617"/>
    </source>
</evidence>
<evidence type="ECO:0000256" key="1">
    <source>
        <dbReference type="ARBA" id="ARBA00001947"/>
    </source>
</evidence>
<dbReference type="GO" id="GO:0046872">
    <property type="term" value="F:metal ion binding"/>
    <property type="evidence" value="ECO:0007669"/>
    <property type="project" value="UniProtKB-UniRule"/>
</dbReference>
<proteinExistence type="inferred from homology"/>
<evidence type="ECO:0000259" key="10">
    <source>
        <dbReference type="PROSITE" id="PS50255"/>
    </source>
</evidence>
<organism evidence="11 12">
    <name type="scientific">Apiospora kogelbergensis</name>
    <dbReference type="NCBI Taxonomy" id="1337665"/>
    <lineage>
        <taxon>Eukaryota</taxon>
        <taxon>Fungi</taxon>
        <taxon>Dikarya</taxon>
        <taxon>Ascomycota</taxon>
        <taxon>Pezizomycotina</taxon>
        <taxon>Sordariomycetes</taxon>
        <taxon>Xylariomycetidae</taxon>
        <taxon>Amphisphaeriales</taxon>
        <taxon>Apiosporaceae</taxon>
        <taxon>Apiospora</taxon>
    </lineage>
</organism>
<dbReference type="InterPro" id="IPR001915">
    <property type="entry name" value="Peptidase_M48"/>
</dbReference>
<evidence type="ECO:0000313" key="11">
    <source>
        <dbReference type="EMBL" id="KAK8095557.1"/>
    </source>
</evidence>
<dbReference type="PANTHER" id="PTHR22726:SF1">
    <property type="entry name" value="METALLOENDOPEPTIDASE OMA1, MITOCHONDRIAL"/>
    <property type="match status" value="1"/>
</dbReference>
<evidence type="ECO:0000313" key="12">
    <source>
        <dbReference type="Proteomes" id="UP001392437"/>
    </source>
</evidence>
<keyword evidence="2 9" id="KW-0349">Heme</keyword>
<dbReference type="Proteomes" id="UP001392437">
    <property type="component" value="Unassembled WGS sequence"/>
</dbReference>
<keyword evidence="12" id="KW-1185">Reference proteome</keyword>
<dbReference type="InterPro" id="IPR036400">
    <property type="entry name" value="Cyt_B5-like_heme/steroid_sf"/>
</dbReference>
<keyword evidence="6" id="KW-0862">Zinc</keyword>
<keyword evidence="9" id="KW-1133">Transmembrane helix</keyword>
<evidence type="ECO:0000256" key="9">
    <source>
        <dbReference type="RuleBase" id="RU362121"/>
    </source>
</evidence>
<gene>
    <name evidence="11" type="ORF">PG999_013579</name>
</gene>
<feature type="transmembrane region" description="Helical" evidence="9">
    <location>
        <begin position="255"/>
        <end position="286"/>
    </location>
</feature>
<evidence type="ECO:0000256" key="3">
    <source>
        <dbReference type="ARBA" id="ARBA00022670"/>
    </source>
</evidence>
<keyword evidence="5" id="KW-0378">Hydrolase</keyword>
<keyword evidence="8" id="KW-0482">Metalloprotease</keyword>
<protein>
    <submittedName>
        <fullName evidence="11">Peptidase family M48</fullName>
    </submittedName>
</protein>
<dbReference type="PANTHER" id="PTHR22726">
    <property type="entry name" value="METALLOENDOPEPTIDASE OMA1"/>
    <property type="match status" value="1"/>
</dbReference>
<comment type="cofactor">
    <cofactor evidence="1">
        <name>Zn(2+)</name>
        <dbReference type="ChEBI" id="CHEBI:29105"/>
    </cofactor>
</comment>
<dbReference type="FunFam" id="3.10.120.10:FF:000007">
    <property type="entry name" value="Sulfite oxidase, mitochondrial"/>
    <property type="match status" value="1"/>
</dbReference>
<dbReference type="Pfam" id="PF01435">
    <property type="entry name" value="Peptidase_M48"/>
    <property type="match status" value="1"/>
</dbReference>
<dbReference type="GO" id="GO:0004222">
    <property type="term" value="F:metalloendopeptidase activity"/>
    <property type="evidence" value="ECO:0007669"/>
    <property type="project" value="InterPro"/>
</dbReference>
<name>A0AAW0Q794_9PEZI</name>
<dbReference type="Gene3D" id="3.30.2010.10">
    <property type="entry name" value="Metalloproteases ('zincins'), catalytic domain"/>
    <property type="match status" value="1"/>
</dbReference>
<dbReference type="AlphaFoldDB" id="A0AAW0Q794"/>
<sequence length="442" mass="49972">MVVLNRACTRLRGLPRTSTACLFPIRVQLSARIRQQIIQPRIRAAPAPTRFSAAATTRRFFSQTPRRAYRNYNNDPHERLRNAKPLFTDQGLRGFIRSPSTHTVAGLAFLAAVGFYFYNVQTVPVSGRKRFNCFTEESVEAVSEQQVKRIEWEVERQGGRFLSDWDPRTRMVKRVMRRLIPVSGMEDSDWEVRVIDDPRQANAFVLPGGKVFVYSGIIPIARNEDGLAAVLGHEIAHNLAQHIGERMSGQIGINILLGSFVMLTALWGGAILGTQLFGGTVLDLLFSRPMGRKQETEADYIGLLMMAEACYDPEQALGFWQRMEHLEQQREGAPPEWMSTHPSTADQVPGRISLESANMSQTFTKKDVAEHKTEDQGIWIIVDDGVYDITKFIDEHPGGSKILKRMAGKDSTKQFWKYHGKSVMEKYGPRFKVGTVQEEAKL</sequence>
<comment type="caution">
    <text evidence="11">The sequence shown here is derived from an EMBL/GenBank/DDBJ whole genome shotgun (WGS) entry which is preliminary data.</text>
</comment>